<dbReference type="InterPro" id="IPR027939">
    <property type="entry name" value="NMT1/THI5"/>
</dbReference>
<dbReference type="Pfam" id="PF09084">
    <property type="entry name" value="NMT1"/>
    <property type="match status" value="1"/>
</dbReference>
<dbReference type="EMBL" id="PDSL01000003">
    <property type="protein sequence ID" value="PIE34873.1"/>
    <property type="molecule type" value="Genomic_DNA"/>
</dbReference>
<evidence type="ECO:0000313" key="2">
    <source>
        <dbReference type="EMBL" id="PIE34873.1"/>
    </source>
</evidence>
<comment type="caution">
    <text evidence="2">The sequence shown here is derived from an EMBL/GenBank/DDBJ whole genome shotgun (WGS) entry which is preliminary data.</text>
</comment>
<dbReference type="AlphaFoldDB" id="A0A2G6KGT7"/>
<dbReference type="InterPro" id="IPR015168">
    <property type="entry name" value="SsuA/THI5"/>
</dbReference>
<organism evidence="2 3">
    <name type="scientific">Ilumatobacter coccineus</name>
    <dbReference type="NCBI Taxonomy" id="467094"/>
    <lineage>
        <taxon>Bacteria</taxon>
        <taxon>Bacillati</taxon>
        <taxon>Actinomycetota</taxon>
        <taxon>Acidimicrobiia</taxon>
        <taxon>Acidimicrobiales</taxon>
        <taxon>Ilumatobacteraceae</taxon>
        <taxon>Ilumatobacter</taxon>
    </lineage>
</organism>
<feature type="domain" description="SsuA/THI5-like" evidence="1">
    <location>
        <begin position="65"/>
        <end position="241"/>
    </location>
</feature>
<proteinExistence type="predicted"/>
<evidence type="ECO:0000259" key="1">
    <source>
        <dbReference type="Pfam" id="PF09084"/>
    </source>
</evidence>
<dbReference type="PANTHER" id="PTHR31528:SF3">
    <property type="entry name" value="THIAMINE BIOSYNTHESIS PROTEIN HI_0357-RELATED"/>
    <property type="match status" value="1"/>
</dbReference>
<feature type="non-terminal residue" evidence="2">
    <location>
        <position position="1"/>
    </location>
</feature>
<name>A0A2G6KGT7_9ACTN</name>
<dbReference type="Gene3D" id="3.40.190.10">
    <property type="entry name" value="Periplasmic binding protein-like II"/>
    <property type="match status" value="2"/>
</dbReference>
<sequence>QLDWFPEAEYSALYGLIGDGYTIDQENMTVTGPLVDGDQDTGIELSLRSGGPAVGYSPPRVVMYADDSIHLGLANTDSSAKSFDDLPLVAVMAPLEKNPQMIMWDPEVYPDVSTLADLGTAGIEINLSGSTTFADTFVARGIWSADQINPSYDGSPARFIAEGNIAQQGFASSEPYNYEKVFEEFGKPVAYQLLHDAGYPAYSQVISVKPSDLDELKPCLERFVPIVQRSVLATAANPDQAIATIVDAVETFDSMWVYDAEIGRYAVDTMTKLGIISNGDDETVGNFDRDRLATIVDLLREAELPVPDDLNLDDTFTNEFIDPAIGF</sequence>
<evidence type="ECO:0000313" key="3">
    <source>
        <dbReference type="Proteomes" id="UP000230914"/>
    </source>
</evidence>
<reference evidence="2 3" key="1">
    <citation type="submission" date="2017-10" db="EMBL/GenBank/DDBJ databases">
        <title>Novel microbial diversity and functional potential in the marine mammal oral microbiome.</title>
        <authorList>
            <person name="Dudek N.K."/>
            <person name="Sun C.L."/>
            <person name="Burstein D."/>
            <person name="Kantor R.S."/>
            <person name="Aliaga Goltsman D.S."/>
            <person name="Bik E.M."/>
            <person name="Thomas B.C."/>
            <person name="Banfield J.F."/>
            <person name="Relman D.A."/>
        </authorList>
    </citation>
    <scope>NUCLEOTIDE SEQUENCE [LARGE SCALE GENOMIC DNA]</scope>
    <source>
        <strain evidence="2">DOLJORAL78_61_10</strain>
    </source>
</reference>
<protein>
    <submittedName>
        <fullName evidence="2">Nitrate ABC transporter substrate-binding protein</fullName>
    </submittedName>
</protein>
<dbReference type="Proteomes" id="UP000230914">
    <property type="component" value="Unassembled WGS sequence"/>
</dbReference>
<gene>
    <name evidence="2" type="ORF">CSA55_00080</name>
</gene>
<accession>A0A2G6KGT7</accession>
<dbReference type="PANTHER" id="PTHR31528">
    <property type="entry name" value="4-AMINO-5-HYDROXYMETHYL-2-METHYLPYRIMIDINE PHOSPHATE SYNTHASE THI11-RELATED"/>
    <property type="match status" value="1"/>
</dbReference>
<dbReference type="GO" id="GO:0009228">
    <property type="term" value="P:thiamine biosynthetic process"/>
    <property type="evidence" value="ECO:0007669"/>
    <property type="project" value="InterPro"/>
</dbReference>